<evidence type="ECO:0008006" key="5">
    <source>
        <dbReference type="Google" id="ProtNLM"/>
    </source>
</evidence>
<keyword evidence="4" id="KW-1185">Reference proteome</keyword>
<feature type="signal peptide" evidence="2">
    <location>
        <begin position="1"/>
        <end position="19"/>
    </location>
</feature>
<dbReference type="AlphaFoldDB" id="A0A1G7YF12"/>
<organism evidence="3 4">
    <name type="scientific">Dyadobacter soli</name>
    <dbReference type="NCBI Taxonomy" id="659014"/>
    <lineage>
        <taxon>Bacteria</taxon>
        <taxon>Pseudomonadati</taxon>
        <taxon>Bacteroidota</taxon>
        <taxon>Cytophagia</taxon>
        <taxon>Cytophagales</taxon>
        <taxon>Spirosomataceae</taxon>
        <taxon>Dyadobacter</taxon>
    </lineage>
</organism>
<dbReference type="Proteomes" id="UP000198748">
    <property type="component" value="Unassembled WGS sequence"/>
</dbReference>
<proteinExistence type="predicted"/>
<evidence type="ECO:0000256" key="1">
    <source>
        <dbReference type="SAM" id="MobiDB-lite"/>
    </source>
</evidence>
<dbReference type="OrthoDB" id="770607at2"/>
<dbReference type="PROSITE" id="PS51257">
    <property type="entry name" value="PROKAR_LIPOPROTEIN"/>
    <property type="match status" value="1"/>
</dbReference>
<evidence type="ECO:0000256" key="2">
    <source>
        <dbReference type="SAM" id="SignalP"/>
    </source>
</evidence>
<dbReference type="Gene3D" id="2.60.220.30">
    <property type="match status" value="1"/>
</dbReference>
<feature type="chain" id="PRO_5011632225" description="ZU5 domain-containing protein" evidence="2">
    <location>
        <begin position="20"/>
        <end position="421"/>
    </location>
</feature>
<sequence>MKRISYFIICLLLTLGACKENTDPTPVDGNPEMPGPPANEAGAVQPVGTPEGAAVVKTIGAAGGTIASGDGRFTVTVPAGALDKDVAISMQPISNTNGSGVGAGYRMLPDGQKFLKALTMTFAYTEEEVEQTMPEALGIAYQNKEGVWMSVGGLALDKAKKSISIEVDHFTDFTFFEYVWVDPVYKAIDPGRSVTIRAYGLGTINILAKKLPKGMEVALPKPNEIDYIDGWQLEGEGKLSGSGKEVVYLAPGEIPAKNPATVTLKLTSPTKEVAELYTRIYVVPEGVSLQVGGGGWIHLPISGANLSGAIKGIDAQDGSRVINIKWHGGSGAMGALGTFKWTVKTVTAIYKPDQTTQYMHFYGKAPYVSDGSLKVDAMRYGELMGTFDVQPAGLYVTTYPPVISTSSMRGVFRVKCFDCAK</sequence>
<feature type="region of interest" description="Disordered" evidence="1">
    <location>
        <begin position="21"/>
        <end position="46"/>
    </location>
</feature>
<dbReference type="EMBL" id="FNAN01000026">
    <property type="protein sequence ID" value="SDG95023.1"/>
    <property type="molecule type" value="Genomic_DNA"/>
</dbReference>
<accession>A0A1G7YF12</accession>
<dbReference type="RefSeq" id="WP_090157106.1">
    <property type="nucleotide sequence ID" value="NZ_FNAN01000026.1"/>
</dbReference>
<name>A0A1G7YF12_9BACT</name>
<dbReference type="STRING" id="659014.SAMN04487996_1267"/>
<keyword evidence="2" id="KW-0732">Signal</keyword>
<evidence type="ECO:0000313" key="4">
    <source>
        <dbReference type="Proteomes" id="UP000198748"/>
    </source>
</evidence>
<gene>
    <name evidence="3" type="ORF">SAMN04487996_1267</name>
</gene>
<protein>
    <recommendedName>
        <fullName evidence="5">ZU5 domain-containing protein</fullName>
    </recommendedName>
</protein>
<reference evidence="4" key="1">
    <citation type="submission" date="2016-10" db="EMBL/GenBank/DDBJ databases">
        <authorList>
            <person name="Varghese N."/>
            <person name="Submissions S."/>
        </authorList>
    </citation>
    <scope>NUCLEOTIDE SEQUENCE [LARGE SCALE GENOMIC DNA]</scope>
    <source>
        <strain evidence="4">DSM 25329</strain>
    </source>
</reference>
<evidence type="ECO:0000313" key="3">
    <source>
        <dbReference type="EMBL" id="SDG95023.1"/>
    </source>
</evidence>